<proteinExistence type="predicted"/>
<evidence type="ECO:0000313" key="2">
    <source>
        <dbReference type="EMBL" id="KAK7834782.1"/>
    </source>
</evidence>
<dbReference type="SUPFAM" id="SSF48439">
    <property type="entry name" value="Protein prenylyltransferase"/>
    <property type="match status" value="1"/>
</dbReference>
<evidence type="ECO:0000313" key="3">
    <source>
        <dbReference type="Proteomes" id="UP000237347"/>
    </source>
</evidence>
<feature type="compositionally biased region" description="Polar residues" evidence="1">
    <location>
        <begin position="8"/>
        <end position="24"/>
    </location>
</feature>
<reference evidence="2 3" key="1">
    <citation type="journal article" date="2018" name="Sci. Data">
        <title>The draft genome sequence of cork oak.</title>
        <authorList>
            <person name="Ramos A.M."/>
            <person name="Usie A."/>
            <person name="Barbosa P."/>
            <person name="Barros P.M."/>
            <person name="Capote T."/>
            <person name="Chaves I."/>
            <person name="Simoes F."/>
            <person name="Abreu I."/>
            <person name="Carrasquinho I."/>
            <person name="Faro C."/>
            <person name="Guimaraes J.B."/>
            <person name="Mendonca D."/>
            <person name="Nobrega F."/>
            <person name="Rodrigues L."/>
            <person name="Saibo N.J.M."/>
            <person name="Varela M.C."/>
            <person name="Egas C."/>
            <person name="Matos J."/>
            <person name="Miguel C.M."/>
            <person name="Oliveira M.M."/>
            <person name="Ricardo C.P."/>
            <person name="Goncalves S."/>
        </authorList>
    </citation>
    <scope>NUCLEOTIDE SEQUENCE [LARGE SCALE GENOMIC DNA]</scope>
    <source>
        <strain evidence="3">cv. HL8</strain>
    </source>
</reference>
<protein>
    <submittedName>
        <fullName evidence="2">Uncharacterized protein</fullName>
    </submittedName>
</protein>
<dbReference type="Proteomes" id="UP000237347">
    <property type="component" value="Unassembled WGS sequence"/>
</dbReference>
<keyword evidence="3" id="KW-1185">Reference proteome</keyword>
<comment type="caution">
    <text evidence="2">The sequence shown here is derived from an EMBL/GenBank/DDBJ whole genome shotgun (WGS) entry which is preliminary data.</text>
</comment>
<name>A0AAW0K6J3_QUESU</name>
<organism evidence="2 3">
    <name type="scientific">Quercus suber</name>
    <name type="common">Cork oak</name>
    <dbReference type="NCBI Taxonomy" id="58331"/>
    <lineage>
        <taxon>Eukaryota</taxon>
        <taxon>Viridiplantae</taxon>
        <taxon>Streptophyta</taxon>
        <taxon>Embryophyta</taxon>
        <taxon>Tracheophyta</taxon>
        <taxon>Spermatophyta</taxon>
        <taxon>Magnoliopsida</taxon>
        <taxon>eudicotyledons</taxon>
        <taxon>Gunneridae</taxon>
        <taxon>Pentapetalae</taxon>
        <taxon>rosids</taxon>
        <taxon>fabids</taxon>
        <taxon>Fagales</taxon>
        <taxon>Fagaceae</taxon>
        <taxon>Quercus</taxon>
    </lineage>
</organism>
<feature type="region of interest" description="Disordered" evidence="1">
    <location>
        <begin position="1"/>
        <end position="48"/>
    </location>
</feature>
<dbReference type="AlphaFoldDB" id="A0AAW0K6J3"/>
<accession>A0AAW0K6J3</accession>
<gene>
    <name evidence="2" type="ORF">CFP56_024026</name>
</gene>
<evidence type="ECO:0000256" key="1">
    <source>
        <dbReference type="SAM" id="MobiDB-lite"/>
    </source>
</evidence>
<sequence>MMMIKDVTATSSGEAQKSGRNQGTGKVEDWGAQGGDGGSETETENSLTGSKFKITNSMDLLLQFQHILESDPLIDEIGFVHPTQFAMLAEDSTGDAAISDGTTFWSRDHKLGVSTQAVLPLYNAAKRAFIAAMEEYKRLGDGDDGLESEVMKHSKALLLLSSDFGTAWNSRSLIIIQFTFLSFW</sequence>
<dbReference type="EMBL" id="PKMF04000381">
    <property type="protein sequence ID" value="KAK7834782.1"/>
    <property type="molecule type" value="Genomic_DNA"/>
</dbReference>